<name>A0A4Z2HH14_9TELE</name>
<proteinExistence type="predicted"/>
<gene>
    <name evidence="1" type="ORF">EYF80_025640</name>
</gene>
<dbReference type="EMBL" id="SRLO01000258">
    <property type="protein sequence ID" value="TNN64142.1"/>
    <property type="molecule type" value="Genomic_DNA"/>
</dbReference>
<protein>
    <submittedName>
        <fullName evidence="1">Uncharacterized protein</fullName>
    </submittedName>
</protein>
<keyword evidence="2" id="KW-1185">Reference proteome</keyword>
<sequence length="72" mass="7815">MEAEPKSPSLTVPGSVSKMFPAFTSLRERDDQIRDHDWSVNSFSGSSLKNSSATSGSFRLPARTLVGIANAW</sequence>
<organism evidence="1 2">
    <name type="scientific">Liparis tanakae</name>
    <name type="common">Tanaka's snailfish</name>
    <dbReference type="NCBI Taxonomy" id="230148"/>
    <lineage>
        <taxon>Eukaryota</taxon>
        <taxon>Metazoa</taxon>
        <taxon>Chordata</taxon>
        <taxon>Craniata</taxon>
        <taxon>Vertebrata</taxon>
        <taxon>Euteleostomi</taxon>
        <taxon>Actinopterygii</taxon>
        <taxon>Neopterygii</taxon>
        <taxon>Teleostei</taxon>
        <taxon>Neoteleostei</taxon>
        <taxon>Acanthomorphata</taxon>
        <taxon>Eupercaria</taxon>
        <taxon>Perciformes</taxon>
        <taxon>Cottioidei</taxon>
        <taxon>Cottales</taxon>
        <taxon>Liparidae</taxon>
        <taxon>Liparis</taxon>
    </lineage>
</organism>
<dbReference type="AlphaFoldDB" id="A0A4Z2HH14"/>
<comment type="caution">
    <text evidence="1">The sequence shown here is derived from an EMBL/GenBank/DDBJ whole genome shotgun (WGS) entry which is preliminary data.</text>
</comment>
<accession>A0A4Z2HH14</accession>
<evidence type="ECO:0000313" key="1">
    <source>
        <dbReference type="EMBL" id="TNN64142.1"/>
    </source>
</evidence>
<dbReference type="Proteomes" id="UP000314294">
    <property type="component" value="Unassembled WGS sequence"/>
</dbReference>
<reference evidence="1 2" key="1">
    <citation type="submission" date="2019-03" db="EMBL/GenBank/DDBJ databases">
        <title>First draft genome of Liparis tanakae, snailfish: a comprehensive survey of snailfish specific genes.</title>
        <authorList>
            <person name="Kim W."/>
            <person name="Song I."/>
            <person name="Jeong J.-H."/>
            <person name="Kim D."/>
            <person name="Kim S."/>
            <person name="Ryu S."/>
            <person name="Song J.Y."/>
            <person name="Lee S.K."/>
        </authorList>
    </citation>
    <scope>NUCLEOTIDE SEQUENCE [LARGE SCALE GENOMIC DNA]</scope>
    <source>
        <tissue evidence="1">Muscle</tissue>
    </source>
</reference>
<evidence type="ECO:0000313" key="2">
    <source>
        <dbReference type="Proteomes" id="UP000314294"/>
    </source>
</evidence>